<dbReference type="RefSeq" id="WP_095044268.1">
    <property type="nucleotide sequence ID" value="NZ_LN890655.1"/>
</dbReference>
<dbReference type="AlphaFoldDB" id="A0A160T6T9"/>
<gene>
    <name evidence="1" type="ORF">CFX0092_A3120</name>
</gene>
<sequence length="89" mass="10644">MTPYELLTDIHALEEELLDFERKYGIRSETFYAAYMSGEEPEDDNWVLDFGEWASVYRTWLERQAEYRNAIQQMQRQKISLFGLIRVAA</sequence>
<proteinExistence type="predicted"/>
<dbReference type="EMBL" id="LN890655">
    <property type="protein sequence ID" value="CUS04998.2"/>
    <property type="molecule type" value="Genomic_DNA"/>
</dbReference>
<evidence type="ECO:0000313" key="2">
    <source>
        <dbReference type="Proteomes" id="UP000215027"/>
    </source>
</evidence>
<evidence type="ECO:0000313" key="1">
    <source>
        <dbReference type="EMBL" id="CUS04998.2"/>
    </source>
</evidence>
<organism evidence="1 2">
    <name type="scientific">Candidatus Promineifilum breve</name>
    <dbReference type="NCBI Taxonomy" id="1806508"/>
    <lineage>
        <taxon>Bacteria</taxon>
        <taxon>Bacillati</taxon>
        <taxon>Chloroflexota</taxon>
        <taxon>Ardenticatenia</taxon>
        <taxon>Candidatus Promineifilales</taxon>
        <taxon>Candidatus Promineifilaceae</taxon>
        <taxon>Candidatus Promineifilum</taxon>
    </lineage>
</organism>
<dbReference type="Proteomes" id="UP000215027">
    <property type="component" value="Chromosome I"/>
</dbReference>
<dbReference type="OrthoDB" id="5519209at2"/>
<accession>A0A160T6T9</accession>
<reference evidence="1" key="1">
    <citation type="submission" date="2016-01" db="EMBL/GenBank/DDBJ databases">
        <authorList>
            <person name="Mcilroy J.S."/>
            <person name="Karst M S."/>
            <person name="Albertsen M."/>
        </authorList>
    </citation>
    <scope>NUCLEOTIDE SEQUENCE</scope>
    <source>
        <strain evidence="1">Cfx-K</strain>
    </source>
</reference>
<protein>
    <submittedName>
        <fullName evidence="1">Uncharacterized protein</fullName>
    </submittedName>
</protein>
<dbReference type="KEGG" id="pbf:CFX0092_A3120"/>
<name>A0A160T6T9_9CHLR</name>
<keyword evidence="2" id="KW-1185">Reference proteome</keyword>